<accession>A0ABV9FJ61</accession>
<organism evidence="2 3">
    <name type="scientific">Cohnella hongkongensis</name>
    <dbReference type="NCBI Taxonomy" id="178337"/>
    <lineage>
        <taxon>Bacteria</taxon>
        <taxon>Bacillati</taxon>
        <taxon>Bacillota</taxon>
        <taxon>Bacilli</taxon>
        <taxon>Bacillales</taxon>
        <taxon>Paenibacillaceae</taxon>
        <taxon>Cohnella</taxon>
    </lineage>
</organism>
<dbReference type="EMBL" id="JBHSEP010000039">
    <property type="protein sequence ID" value="MFC4602031.1"/>
    <property type="molecule type" value="Genomic_DNA"/>
</dbReference>
<evidence type="ECO:0000256" key="1">
    <source>
        <dbReference type="SAM" id="SignalP"/>
    </source>
</evidence>
<keyword evidence="1" id="KW-0732">Signal</keyword>
<dbReference type="Proteomes" id="UP001596028">
    <property type="component" value="Unassembled WGS sequence"/>
</dbReference>
<evidence type="ECO:0000313" key="2">
    <source>
        <dbReference type="EMBL" id="MFC4602031.1"/>
    </source>
</evidence>
<gene>
    <name evidence="2" type="ORF">ACFO3S_27690</name>
</gene>
<feature type="chain" id="PRO_5046320734" evidence="1">
    <location>
        <begin position="24"/>
        <end position="270"/>
    </location>
</feature>
<reference evidence="3" key="1">
    <citation type="journal article" date="2019" name="Int. J. Syst. Evol. Microbiol.">
        <title>The Global Catalogue of Microorganisms (GCM) 10K type strain sequencing project: providing services to taxonomists for standard genome sequencing and annotation.</title>
        <authorList>
            <consortium name="The Broad Institute Genomics Platform"/>
            <consortium name="The Broad Institute Genome Sequencing Center for Infectious Disease"/>
            <person name="Wu L."/>
            <person name="Ma J."/>
        </authorList>
    </citation>
    <scope>NUCLEOTIDE SEQUENCE [LARGE SCALE GENOMIC DNA]</scope>
    <source>
        <strain evidence="3">CCUG 49571</strain>
    </source>
</reference>
<evidence type="ECO:0000313" key="3">
    <source>
        <dbReference type="Proteomes" id="UP001596028"/>
    </source>
</evidence>
<sequence length="270" mass="29650">MKKVFSIAISFALIFTLCSTVFAKSSMDGLTSNEIAILKQKGLNDEDIQDYPVEVLKELIALNATLLAKGQKIGYDLVSEGPQNNGGISTNALTTSDITIAGDAWVVTSDWSGYKRIYLTGRYEWKIRPLFEFTDKMSIGYPTSAKFIFRTNNGLINGHTRGFQENICGQSGYGSTMYTYQPSDWQPGAGLAASFNLSPSTPFNTYCLRKGWVSQYVYVNENETGTTNIQIRYGHSVLGLTPAVSVFPAGLAVTPSLNTETIDYALTVTW</sequence>
<protein>
    <submittedName>
        <fullName evidence="2">Uncharacterized protein</fullName>
    </submittedName>
</protein>
<feature type="signal peptide" evidence="1">
    <location>
        <begin position="1"/>
        <end position="23"/>
    </location>
</feature>
<keyword evidence="3" id="KW-1185">Reference proteome</keyword>
<name>A0ABV9FJ61_9BACL</name>
<comment type="caution">
    <text evidence="2">The sequence shown here is derived from an EMBL/GenBank/DDBJ whole genome shotgun (WGS) entry which is preliminary data.</text>
</comment>
<dbReference type="RefSeq" id="WP_378102956.1">
    <property type="nucleotide sequence ID" value="NZ_JBHSEP010000039.1"/>
</dbReference>
<proteinExistence type="predicted"/>